<feature type="region of interest" description="Disordered" evidence="1">
    <location>
        <begin position="102"/>
        <end position="154"/>
    </location>
</feature>
<feature type="compositionally biased region" description="Pro residues" evidence="1">
    <location>
        <begin position="135"/>
        <end position="147"/>
    </location>
</feature>
<keyword evidence="2" id="KW-0812">Transmembrane</keyword>
<keyword evidence="4" id="KW-1185">Reference proteome</keyword>
<reference evidence="3 4" key="1">
    <citation type="journal article" date="2020" name="Nature">
        <title>Six reference-quality genomes reveal evolution of bat adaptations.</title>
        <authorList>
            <person name="Jebb D."/>
            <person name="Huang Z."/>
            <person name="Pippel M."/>
            <person name="Hughes G.M."/>
            <person name="Lavrichenko K."/>
            <person name="Devanna P."/>
            <person name="Winkler S."/>
            <person name="Jermiin L.S."/>
            <person name="Skirmuntt E.C."/>
            <person name="Katzourakis A."/>
            <person name="Burkitt-Gray L."/>
            <person name="Ray D.A."/>
            <person name="Sullivan K.A.M."/>
            <person name="Roscito J.G."/>
            <person name="Kirilenko B.M."/>
            <person name="Davalos L.M."/>
            <person name="Corthals A.P."/>
            <person name="Power M.L."/>
            <person name="Jones G."/>
            <person name="Ransome R.D."/>
            <person name="Dechmann D.K.N."/>
            <person name="Locatelli A.G."/>
            <person name="Puechmaille S.J."/>
            <person name="Fedrigo O."/>
            <person name="Jarvis E.D."/>
            <person name="Hiller M."/>
            <person name="Vernes S.C."/>
            <person name="Myers E.W."/>
            <person name="Teeling E.C."/>
        </authorList>
    </citation>
    <scope>NUCLEOTIDE SEQUENCE [LARGE SCALE GENOMIC DNA]</scope>
    <source>
        <strain evidence="3">MPipKuh1</strain>
        <tissue evidence="3">Flight muscle</tissue>
    </source>
</reference>
<evidence type="ECO:0000256" key="1">
    <source>
        <dbReference type="SAM" id="MobiDB-lite"/>
    </source>
</evidence>
<keyword evidence="2" id="KW-1133">Transmembrane helix</keyword>
<keyword evidence="2" id="KW-0472">Membrane</keyword>
<feature type="transmembrane region" description="Helical" evidence="2">
    <location>
        <begin position="55"/>
        <end position="81"/>
    </location>
</feature>
<name>A0A7J7WCD6_PIPKU</name>
<feature type="region of interest" description="Disordered" evidence="1">
    <location>
        <begin position="1"/>
        <end position="48"/>
    </location>
</feature>
<dbReference type="PANTHER" id="PTHR15868:SF0">
    <property type="entry name" value="SIMILAR TO RIKEN CDNA 6430571L13 GENE_ SIMILAR TO G20 PROTEIN"/>
    <property type="match status" value="1"/>
</dbReference>
<dbReference type="EMBL" id="JACAGB010000011">
    <property type="protein sequence ID" value="KAF6334878.1"/>
    <property type="molecule type" value="Genomic_DNA"/>
</dbReference>
<evidence type="ECO:0000313" key="3">
    <source>
        <dbReference type="EMBL" id="KAF6334878.1"/>
    </source>
</evidence>
<organism evidence="3 4">
    <name type="scientific">Pipistrellus kuhlii</name>
    <name type="common">Kuhl's pipistrelle</name>
    <dbReference type="NCBI Taxonomy" id="59472"/>
    <lineage>
        <taxon>Eukaryota</taxon>
        <taxon>Metazoa</taxon>
        <taxon>Chordata</taxon>
        <taxon>Craniata</taxon>
        <taxon>Vertebrata</taxon>
        <taxon>Euteleostomi</taxon>
        <taxon>Mammalia</taxon>
        <taxon>Eutheria</taxon>
        <taxon>Laurasiatheria</taxon>
        <taxon>Chiroptera</taxon>
        <taxon>Yangochiroptera</taxon>
        <taxon>Vespertilionidae</taxon>
        <taxon>Pipistrellus</taxon>
    </lineage>
</organism>
<evidence type="ECO:0000256" key="2">
    <source>
        <dbReference type="SAM" id="Phobius"/>
    </source>
</evidence>
<accession>A0A7J7WCD6</accession>
<proteinExistence type="predicted"/>
<evidence type="ECO:0000313" key="4">
    <source>
        <dbReference type="Proteomes" id="UP000558488"/>
    </source>
</evidence>
<feature type="compositionally biased region" description="Acidic residues" evidence="1">
    <location>
        <begin position="102"/>
        <end position="112"/>
    </location>
</feature>
<comment type="caution">
    <text evidence="3">The sequence shown here is derived from an EMBL/GenBank/DDBJ whole genome shotgun (WGS) entry which is preliminary data.</text>
</comment>
<protein>
    <submittedName>
        <fullName evidence="3">Uncharacterized protein</fullName>
    </submittedName>
</protein>
<dbReference type="InterPro" id="IPR042351">
    <property type="entry name" value="C3orf18-like"/>
</dbReference>
<gene>
    <name evidence="3" type="ORF">mPipKuh1_001827</name>
</gene>
<dbReference type="AlphaFoldDB" id="A0A7J7WCD6"/>
<dbReference type="PANTHER" id="PTHR15868">
    <property type="entry name" value="SIMILAR TO RIKEN CDNA 6430571L13 GENE, SIMILAR TO G20 PROTEIN"/>
    <property type="match status" value="1"/>
</dbReference>
<dbReference type="Proteomes" id="UP000558488">
    <property type="component" value="Unassembled WGS sequence"/>
</dbReference>
<sequence length="169" mass="18065">MNARLLGARDWLSTRPPTSEPSLEPATDGPAPQPTALSPEATSFNDTRMPGVGGAAGAGTMLLSFGVITVIGLAVAMVLYIRKKKRLEKLRHQLMPMYSFDPTEEQDELEQELLEHAASAQAPPSKVGAARSPRPRPAPPPQPPQHLPLPSSATRRWGAAAGVGFVRFV</sequence>